<evidence type="ECO:0000313" key="5">
    <source>
        <dbReference type="EMBL" id="HHS51306.1"/>
    </source>
</evidence>
<comment type="similarity">
    <text evidence="2">Belongs to the TolB family.</text>
</comment>
<dbReference type="Pfam" id="PF07676">
    <property type="entry name" value="PD40"/>
    <property type="match status" value="3"/>
</dbReference>
<dbReference type="AlphaFoldDB" id="A0A7C6A8F0"/>
<reference evidence="5" key="1">
    <citation type="journal article" date="2020" name="mSystems">
        <title>Genome- and Community-Level Interaction Insights into Carbon Utilization and Element Cycling Functions of Hydrothermarchaeota in Hydrothermal Sediment.</title>
        <authorList>
            <person name="Zhou Z."/>
            <person name="Liu Y."/>
            <person name="Xu W."/>
            <person name="Pan J."/>
            <person name="Luo Z.H."/>
            <person name="Li M."/>
        </authorList>
    </citation>
    <scope>NUCLEOTIDE SEQUENCE [LARGE SCALE GENOMIC DNA]</scope>
    <source>
        <strain evidence="5">SpSt-876</strain>
    </source>
</reference>
<comment type="subcellular location">
    <subcellularLocation>
        <location evidence="1">Membrane</location>
    </subcellularLocation>
</comment>
<dbReference type="InterPro" id="IPR011659">
    <property type="entry name" value="WD40"/>
</dbReference>
<dbReference type="InterPro" id="IPR011042">
    <property type="entry name" value="6-blade_b-propeller_TolB-like"/>
</dbReference>
<dbReference type="PANTHER" id="PTHR36842">
    <property type="entry name" value="PROTEIN TOLB HOMOLOG"/>
    <property type="match status" value="1"/>
</dbReference>
<evidence type="ECO:0000259" key="4">
    <source>
        <dbReference type="Pfam" id="PF01103"/>
    </source>
</evidence>
<protein>
    <recommendedName>
        <fullName evidence="4">Bacterial surface antigen (D15) domain-containing protein</fullName>
    </recommendedName>
</protein>
<dbReference type="SUPFAM" id="SSF69304">
    <property type="entry name" value="Tricorn protease N-terminal domain"/>
    <property type="match status" value="1"/>
</dbReference>
<dbReference type="Gene3D" id="2.120.10.30">
    <property type="entry name" value="TolB, C-terminal domain"/>
    <property type="match status" value="3"/>
</dbReference>
<dbReference type="PANTHER" id="PTHR36842:SF1">
    <property type="entry name" value="PROTEIN TOLB"/>
    <property type="match status" value="1"/>
</dbReference>
<name>A0A7C6A8F0_UNCW3</name>
<gene>
    <name evidence="5" type="ORF">ENW73_00360</name>
</gene>
<feature type="domain" description="Bacterial surface antigen (D15)" evidence="4">
    <location>
        <begin position="684"/>
        <end position="952"/>
    </location>
</feature>
<organism evidence="5">
    <name type="scientific">candidate division WOR-3 bacterium</name>
    <dbReference type="NCBI Taxonomy" id="2052148"/>
    <lineage>
        <taxon>Bacteria</taxon>
        <taxon>Bacteria division WOR-3</taxon>
    </lineage>
</organism>
<accession>A0A7C6A8F0</accession>
<dbReference type="Pfam" id="PF01103">
    <property type="entry name" value="Omp85"/>
    <property type="match status" value="1"/>
</dbReference>
<dbReference type="EMBL" id="DTLI01000014">
    <property type="protein sequence ID" value="HHS51306.1"/>
    <property type="molecule type" value="Genomic_DNA"/>
</dbReference>
<proteinExistence type="inferred from homology"/>
<sequence length="952" mass="111037">MIKNLCRPFIILLLIWFNSLFPQYYFSKNKVQYRDFDFKTLETEHLRIYFYSGGEYLAEFVSKVGEEFYQKISEELAVKIEGKIPVIIYNSPNEFEQTNIILDIIEESVGGFSELFKNRVVLPFTGSYSEFRSVLAHELTHIFEFEMFYKPRLQSILSLIPDFQIPLWVMEGFAEFLSSTRELNADVFIRDLVINERLVPIDQLSDDKGYLCYREGEAIFRFIEERYGRKKVIEFLHNLKLKRNLTSAFQVSFGMTEKEFSERWEEYLKIKYWPQVVSKKNFSDIAQLLTNHRRDGSTYNTSCALSPTGTKIAFISDRSEYTDVYIASAIDGKILRRLVKGERSAGFESMHLFRGGIDWSSDEKFLVLVAKSGGRDGIVLCEYPSGRIRKRLVFDLDGVYSPQLSSDNQKVTFVGVKNGFSDIYVADIKTGDWQKITYDIYEDRDPSFSPSGDTIVFVSDRPKEFEWSPGSFAIFLWTKQNSFEQLTCRQDYYAYPIFTPDGKSLIYTAGDSSYNLYIYSLTEKKVTNRTKFLGGVYYPSIAAEGEKLAFSYYNNLGWDIAIIREPLHKIPLVESTESVYFESKPGYQSEGIDWAKVKPYIFSLSLDYAIGAAGYSTHSGVTGTAAIAFSDALGNHRFYIYTDLYRSLSNSEFYLSYWLLPKRIDWGVAIFQYFDYPELYYNYVYLQQKRGIDILTSYPFNKFFRLEVGFMPTLWQNEVWRYIKTPAGDYWEEDTIFSEKVFILNQALIFDNTYWLWTGPIRGTRARAEIYQTVFSDRTFYTGYFDYRNYQKLAPRYTLAARLAGIASFGKDAERFYLGGEYVRGYEFYEFYQEVGTKLALASIELRHPFIDRFKLAFPLPIDLRDIRGVTFIDAGMTVRDTIRDAIWENGRSKDLKVGIGAGLRFYISYLQLRFDWAWPLSELREQEIGEPEPGKERKRTLAFYFSIGSDF</sequence>
<comment type="caution">
    <text evidence="5">The sequence shown here is derived from an EMBL/GenBank/DDBJ whole genome shotgun (WGS) entry which is preliminary data.</text>
</comment>
<evidence type="ECO:0000256" key="3">
    <source>
        <dbReference type="ARBA" id="ARBA00023136"/>
    </source>
</evidence>
<evidence type="ECO:0000256" key="2">
    <source>
        <dbReference type="ARBA" id="ARBA00009820"/>
    </source>
</evidence>
<dbReference type="InterPro" id="IPR000184">
    <property type="entry name" value="Bac_surfAg_D15"/>
</dbReference>
<keyword evidence="3" id="KW-0472">Membrane</keyword>
<evidence type="ECO:0000256" key="1">
    <source>
        <dbReference type="ARBA" id="ARBA00004370"/>
    </source>
</evidence>
<dbReference type="GO" id="GO:0019867">
    <property type="term" value="C:outer membrane"/>
    <property type="evidence" value="ECO:0007669"/>
    <property type="project" value="InterPro"/>
</dbReference>
<dbReference type="Gene3D" id="2.40.160.50">
    <property type="entry name" value="membrane protein fhac: a member of the omp85/tpsb transporter family"/>
    <property type="match status" value="1"/>
</dbReference>